<comment type="caution">
    <text evidence="3">The sequence shown here is derived from an EMBL/GenBank/DDBJ whole genome shotgun (WGS) entry which is preliminary data.</text>
</comment>
<proteinExistence type="inferred from homology"/>
<evidence type="ECO:0000259" key="2">
    <source>
        <dbReference type="PROSITE" id="PS50880"/>
    </source>
</evidence>
<feature type="domain" description="Toprim" evidence="2">
    <location>
        <begin position="1"/>
        <end position="43"/>
    </location>
</feature>
<keyword evidence="4" id="KW-1185">Reference proteome</keyword>
<dbReference type="GO" id="GO:0005507">
    <property type="term" value="F:copper ion binding"/>
    <property type="evidence" value="ECO:0007669"/>
    <property type="project" value="TreeGrafter"/>
</dbReference>
<dbReference type="PROSITE" id="PS50880">
    <property type="entry name" value="TOPRIM"/>
    <property type="match status" value="1"/>
</dbReference>
<comment type="similarity">
    <text evidence="1">Belongs to the CutA family.</text>
</comment>
<evidence type="ECO:0000313" key="3">
    <source>
        <dbReference type="EMBL" id="NKE72736.1"/>
    </source>
</evidence>
<dbReference type="Proteomes" id="UP000534783">
    <property type="component" value="Unassembled WGS sequence"/>
</dbReference>
<dbReference type="PANTHER" id="PTHR23419">
    <property type="entry name" value="DIVALENT CATION TOLERANCE CUTA-RELATED"/>
    <property type="match status" value="1"/>
</dbReference>
<dbReference type="Gene3D" id="3.30.70.120">
    <property type="match status" value="1"/>
</dbReference>
<organism evidence="3 4">
    <name type="scientific">Candidatus Manganitrophus noduliformans</name>
    <dbReference type="NCBI Taxonomy" id="2606439"/>
    <lineage>
        <taxon>Bacteria</taxon>
        <taxon>Pseudomonadati</taxon>
        <taxon>Nitrospirota</taxon>
        <taxon>Nitrospiria</taxon>
        <taxon>Candidatus Troglogloeales</taxon>
        <taxon>Candidatus Manganitrophaceae</taxon>
        <taxon>Candidatus Manganitrophus</taxon>
    </lineage>
</organism>
<dbReference type="InterPro" id="IPR015867">
    <property type="entry name" value="N-reg_PII/ATP_PRibTrfase_C"/>
</dbReference>
<dbReference type="Pfam" id="PF03091">
    <property type="entry name" value="CutA1"/>
    <property type="match status" value="1"/>
</dbReference>
<dbReference type="InterPro" id="IPR006171">
    <property type="entry name" value="TOPRIM_dom"/>
</dbReference>
<evidence type="ECO:0000256" key="1">
    <source>
        <dbReference type="ARBA" id="ARBA00010169"/>
    </source>
</evidence>
<dbReference type="RefSeq" id="WP_168062680.1">
    <property type="nucleotide sequence ID" value="NZ_VTOW01000004.1"/>
</dbReference>
<sequence length="105" mass="11874">MDEIVVLMTAPSKEEGEKIGRALVEMKLAACANIFSPISSIFSWEGKISQEQEALVILKTRRECFARLAEEVKRRHPYSVPEIIALPLIEGSSDYLNWIRGNTRP</sequence>
<dbReference type="EMBL" id="VTOW01000004">
    <property type="protein sequence ID" value="NKE72736.1"/>
    <property type="molecule type" value="Genomic_DNA"/>
</dbReference>
<gene>
    <name evidence="3" type="ORF">MNODULE_18455</name>
</gene>
<dbReference type="PANTHER" id="PTHR23419:SF8">
    <property type="entry name" value="FI09726P"/>
    <property type="match status" value="1"/>
</dbReference>
<dbReference type="GO" id="GO:0010038">
    <property type="term" value="P:response to metal ion"/>
    <property type="evidence" value="ECO:0007669"/>
    <property type="project" value="InterPro"/>
</dbReference>
<reference evidence="3 4" key="1">
    <citation type="journal article" date="2020" name="Nature">
        <title>Bacterial chemolithoautotrophy via manganese oxidation.</title>
        <authorList>
            <person name="Yu H."/>
            <person name="Leadbetter J.R."/>
        </authorList>
    </citation>
    <scope>NUCLEOTIDE SEQUENCE [LARGE SCALE GENOMIC DNA]</scope>
    <source>
        <strain evidence="3 4">Mn-1</strain>
    </source>
</reference>
<evidence type="ECO:0000313" key="4">
    <source>
        <dbReference type="Proteomes" id="UP000534783"/>
    </source>
</evidence>
<protein>
    <submittedName>
        <fullName evidence="3">Divalent-cation tolerance protein CutA</fullName>
    </submittedName>
</protein>
<dbReference type="SUPFAM" id="SSF54913">
    <property type="entry name" value="GlnB-like"/>
    <property type="match status" value="1"/>
</dbReference>
<name>A0A7X6DSS9_9BACT</name>
<dbReference type="InterPro" id="IPR004323">
    <property type="entry name" value="Ion_tolerance_CutA"/>
</dbReference>
<dbReference type="AlphaFoldDB" id="A0A7X6DSS9"/>
<accession>A0A7X6DSS9</accession>
<dbReference type="InterPro" id="IPR011322">
    <property type="entry name" value="N-reg_PII-like_a/b"/>
</dbReference>